<evidence type="ECO:0000259" key="9">
    <source>
        <dbReference type="SMART" id="SM00244"/>
    </source>
</evidence>
<dbReference type="NCBIfam" id="TIGR01933">
    <property type="entry name" value="hflK"/>
    <property type="match status" value="1"/>
</dbReference>
<feature type="transmembrane region" description="Helical" evidence="6">
    <location>
        <begin position="76"/>
        <end position="96"/>
    </location>
</feature>
<comment type="subunit">
    <text evidence="6">HflC and HflK may interact to form a multimeric complex.</text>
</comment>
<dbReference type="InterPro" id="IPR036013">
    <property type="entry name" value="Band_7/SPFH_dom_sf"/>
</dbReference>
<evidence type="ECO:0000256" key="5">
    <source>
        <dbReference type="ARBA" id="ARBA00023136"/>
    </source>
</evidence>
<sequence length="376" mass="40854">MPWSNQNGNGGGGPWGGGGNNNGGNGDNGGPWGNGPKRPNNGGGGNQPPDLEDIIRQGQDRLRKAIPGGGGRGSNGVFIVLLVLGALVLYGMQAFYQVDTDERAVELLFGKPKEELSQPGLHFHFWPVESVEKVKIVEKQVAIGAGTSRTGSTGLMLSGDQNIVDVQFAVLYSVINPQDYLFNVSRPDDVVRQVSESAMREIVGRRPAQDVFRDNRAAIAEDVRNSMQATLDSYGAGIQVNTVSIEDAAPPREVADAFEEVQRAEQDEDRFREEANQYSNQQLGAARGEAAQIREEASAYATRVVQEAEGEAARFISIYDQYRLAPEVTRKRLFLETMEGVLRDSNKIILDKDGGGVVPYLPLPEVQNRRNDGGNN</sequence>
<dbReference type="PANTHER" id="PTHR43327">
    <property type="entry name" value="STOMATIN-LIKE PROTEIN 2, MITOCHONDRIAL"/>
    <property type="match status" value="1"/>
</dbReference>
<dbReference type="Pfam" id="PF01145">
    <property type="entry name" value="Band_7"/>
    <property type="match status" value="1"/>
</dbReference>
<dbReference type="Gene3D" id="3.30.479.30">
    <property type="entry name" value="Band 7 domain"/>
    <property type="match status" value="1"/>
</dbReference>
<dbReference type="STRING" id="1514904.SU32_00785"/>
<dbReference type="InterPro" id="IPR050710">
    <property type="entry name" value="Band7/mec-2_domain"/>
</dbReference>
<evidence type="ECO:0000256" key="6">
    <source>
        <dbReference type="RuleBase" id="RU364113"/>
    </source>
</evidence>
<dbReference type="InterPro" id="IPR020980">
    <property type="entry name" value="Membrane_HflK_N"/>
</dbReference>
<evidence type="ECO:0000256" key="2">
    <source>
        <dbReference type="ARBA" id="ARBA00006971"/>
    </source>
</evidence>
<dbReference type="PANTHER" id="PTHR43327:SF2">
    <property type="entry name" value="MODULATOR OF FTSH PROTEASE HFLK"/>
    <property type="match status" value="1"/>
</dbReference>
<comment type="subcellular location">
    <subcellularLocation>
        <location evidence="1">Membrane</location>
        <topology evidence="1">Single-pass membrane protein</topology>
    </subcellularLocation>
</comment>
<keyword evidence="4 6" id="KW-1133">Transmembrane helix</keyword>
<dbReference type="CDD" id="cd03404">
    <property type="entry name" value="SPFH_HflK"/>
    <property type="match status" value="1"/>
</dbReference>
<comment type="caution">
    <text evidence="10">The sequence shown here is derived from an EMBL/GenBank/DDBJ whole genome shotgun (WGS) entry which is preliminary data.</text>
</comment>
<evidence type="ECO:0000313" key="10">
    <source>
        <dbReference type="EMBL" id="KPB02979.1"/>
    </source>
</evidence>
<feature type="domain" description="Band 7" evidence="9">
    <location>
        <begin position="93"/>
        <end position="262"/>
    </location>
</feature>
<keyword evidence="7" id="KW-0175">Coiled coil</keyword>
<accession>A0A0M9GQD3</accession>
<evidence type="ECO:0000256" key="4">
    <source>
        <dbReference type="ARBA" id="ARBA00022989"/>
    </source>
</evidence>
<feature type="compositionally biased region" description="Gly residues" evidence="8">
    <location>
        <begin position="8"/>
        <end position="33"/>
    </location>
</feature>
<dbReference type="RefSeq" id="WP_053997558.1">
    <property type="nucleotide sequence ID" value="NZ_JXMU01000001.1"/>
</dbReference>
<dbReference type="SMART" id="SM00244">
    <property type="entry name" value="PHB"/>
    <property type="match status" value="1"/>
</dbReference>
<dbReference type="Proteomes" id="UP000038011">
    <property type="component" value="Unassembled WGS sequence"/>
</dbReference>
<evidence type="ECO:0000256" key="8">
    <source>
        <dbReference type="SAM" id="MobiDB-lite"/>
    </source>
</evidence>
<dbReference type="OrthoDB" id="9779595at2"/>
<organism evidence="10 11">
    <name type="scientific">Ahrensia marina</name>
    <dbReference type="NCBI Taxonomy" id="1514904"/>
    <lineage>
        <taxon>Bacteria</taxon>
        <taxon>Pseudomonadati</taxon>
        <taxon>Pseudomonadota</taxon>
        <taxon>Alphaproteobacteria</taxon>
        <taxon>Hyphomicrobiales</taxon>
        <taxon>Ahrensiaceae</taxon>
        <taxon>Ahrensia</taxon>
    </lineage>
</organism>
<proteinExistence type="inferred from homology"/>
<evidence type="ECO:0000256" key="1">
    <source>
        <dbReference type="ARBA" id="ARBA00004167"/>
    </source>
</evidence>
<dbReference type="EMBL" id="JXMU01000001">
    <property type="protein sequence ID" value="KPB02979.1"/>
    <property type="molecule type" value="Genomic_DNA"/>
</dbReference>
<name>A0A0M9GQD3_9HYPH</name>
<dbReference type="Pfam" id="PF12221">
    <property type="entry name" value="HflK_N"/>
    <property type="match status" value="1"/>
</dbReference>
<keyword evidence="5 6" id="KW-0472">Membrane</keyword>
<protein>
    <recommendedName>
        <fullName evidence="6">Protein HflK</fullName>
    </recommendedName>
</protein>
<comment type="function">
    <text evidence="6">HflC and HflK could encode or regulate a protease.</text>
</comment>
<evidence type="ECO:0000313" key="11">
    <source>
        <dbReference type="Proteomes" id="UP000038011"/>
    </source>
</evidence>
<keyword evidence="3 6" id="KW-0812">Transmembrane</keyword>
<dbReference type="SUPFAM" id="SSF117892">
    <property type="entry name" value="Band 7/SPFH domain"/>
    <property type="match status" value="1"/>
</dbReference>
<dbReference type="InterPro" id="IPR010201">
    <property type="entry name" value="HflK"/>
</dbReference>
<keyword evidence="11" id="KW-1185">Reference proteome</keyword>
<evidence type="ECO:0000256" key="3">
    <source>
        <dbReference type="ARBA" id="ARBA00022692"/>
    </source>
</evidence>
<feature type="coiled-coil region" evidence="7">
    <location>
        <begin position="254"/>
        <end position="281"/>
    </location>
</feature>
<dbReference type="AlphaFoldDB" id="A0A0M9GQD3"/>
<evidence type="ECO:0000256" key="7">
    <source>
        <dbReference type="SAM" id="Coils"/>
    </source>
</evidence>
<reference evidence="10 11" key="1">
    <citation type="submission" date="2015-01" db="EMBL/GenBank/DDBJ databases">
        <title>Ahrensia donghaiensis sp. nov., a novel dimethylsulphoniopropionate-cleavage bacterium isolated from seawater and emended descriptions of the genus Ahrensia and Ahrensia kielensis.</title>
        <authorList>
            <person name="Liu J."/>
        </authorList>
    </citation>
    <scope>NUCLEOTIDE SEQUENCE [LARGE SCALE GENOMIC DNA]</scope>
    <source>
        <strain evidence="10 11">LZD062</strain>
    </source>
</reference>
<feature type="region of interest" description="Disordered" evidence="8">
    <location>
        <begin position="1"/>
        <end position="52"/>
    </location>
</feature>
<gene>
    <name evidence="10" type="ORF">SU32_00785</name>
</gene>
<dbReference type="InterPro" id="IPR001107">
    <property type="entry name" value="Band_7"/>
</dbReference>
<dbReference type="PATRIC" id="fig|1514904.3.peg.160"/>
<comment type="similarity">
    <text evidence="2 6">Belongs to the band 7/mec-2 family. HflK subfamily.</text>
</comment>
<dbReference type="GO" id="GO:0016020">
    <property type="term" value="C:membrane"/>
    <property type="evidence" value="ECO:0007669"/>
    <property type="project" value="UniProtKB-SubCell"/>
</dbReference>